<dbReference type="RefSeq" id="WP_114430910.1">
    <property type="nucleotide sequence ID" value="NZ_QPJM01000009.1"/>
</dbReference>
<dbReference type="AlphaFoldDB" id="A0A368YNV2"/>
<name>A0A368YNV2_9HYPH</name>
<evidence type="ECO:0000313" key="2">
    <source>
        <dbReference type="EMBL" id="RCW81865.1"/>
    </source>
</evidence>
<evidence type="ECO:0000259" key="1">
    <source>
        <dbReference type="Pfam" id="PF11695"/>
    </source>
</evidence>
<dbReference type="InterPro" id="IPR021708">
    <property type="entry name" value="DUF3291"/>
</dbReference>
<protein>
    <submittedName>
        <fullName evidence="2">Uncharacterized protein DUF3291</fullName>
    </submittedName>
</protein>
<evidence type="ECO:0000313" key="3">
    <source>
        <dbReference type="Proteomes" id="UP000253324"/>
    </source>
</evidence>
<dbReference type="Proteomes" id="UP000253324">
    <property type="component" value="Unassembled WGS sequence"/>
</dbReference>
<accession>A0A368YNV2</accession>
<keyword evidence="3" id="KW-1185">Reference proteome</keyword>
<sequence>MEKEVTRKRVALYTFGIFRAPATDPSNQGFHDRNDVNFLAAESSEGFIARSGYADEPGPESWGKQVYPRFYEEKGDGWSPSSLSLWRDLISPMAFSYSGIHSEALKHGRSWFLKPEWPPYVLWWEEETHTPTWAEAIQRHEYLHDHGPTAWAFDFKQPYDVTGQRTVLNREDLKQYVESNQARQALLSEADSGAENDD</sequence>
<comment type="caution">
    <text evidence="2">The sequence shown here is derived from an EMBL/GenBank/DDBJ whole genome shotgun (WGS) entry which is preliminary data.</text>
</comment>
<dbReference type="EMBL" id="QPJM01000009">
    <property type="protein sequence ID" value="RCW81865.1"/>
    <property type="molecule type" value="Genomic_DNA"/>
</dbReference>
<organism evidence="2 3">
    <name type="scientific">Phyllobacterium bourgognense</name>
    <dbReference type="NCBI Taxonomy" id="314236"/>
    <lineage>
        <taxon>Bacteria</taxon>
        <taxon>Pseudomonadati</taxon>
        <taxon>Pseudomonadota</taxon>
        <taxon>Alphaproteobacteria</taxon>
        <taxon>Hyphomicrobiales</taxon>
        <taxon>Phyllobacteriaceae</taxon>
        <taxon>Phyllobacterium</taxon>
    </lineage>
</organism>
<reference evidence="2 3" key="1">
    <citation type="submission" date="2018-07" db="EMBL/GenBank/DDBJ databases">
        <title>Genomic Encyclopedia of Type Strains, Phase III (KMG-III): the genomes of soil and plant-associated and newly described type strains.</title>
        <authorList>
            <person name="Whitman W."/>
        </authorList>
    </citation>
    <scope>NUCLEOTIDE SEQUENCE [LARGE SCALE GENOMIC DNA]</scope>
    <source>
        <strain evidence="2 3">31-25a</strain>
    </source>
</reference>
<proteinExistence type="predicted"/>
<gene>
    <name evidence="2" type="ORF">C7476_10947</name>
</gene>
<feature type="domain" description="DUF3291" evidence="1">
    <location>
        <begin position="11"/>
        <end position="157"/>
    </location>
</feature>
<dbReference type="Pfam" id="PF11695">
    <property type="entry name" value="DUF3291"/>
    <property type="match status" value="1"/>
</dbReference>
<dbReference type="OrthoDB" id="2376237at2"/>